<feature type="compositionally biased region" description="Basic and acidic residues" evidence="6">
    <location>
        <begin position="218"/>
        <end position="230"/>
    </location>
</feature>
<dbReference type="InterPro" id="IPR001733">
    <property type="entry name" value="Peptidase_S26B"/>
</dbReference>
<feature type="transmembrane region" description="Helical" evidence="7">
    <location>
        <begin position="43"/>
        <end position="66"/>
    </location>
</feature>
<dbReference type="EC" id="3.4.21.89" evidence="5"/>
<dbReference type="GO" id="GO:0016787">
    <property type="term" value="F:hydrolase activity"/>
    <property type="evidence" value="ECO:0007669"/>
    <property type="project" value="UniProtKB-KW"/>
</dbReference>
<name>A0ABX0T8P5_9MICO</name>
<keyword evidence="10" id="KW-1185">Reference proteome</keyword>
<sequence length="240" mass="25296">MTTLLSGSGAGNRHRTGGTPRPRHAARPVAPPATSGPLAALRALGIGVMTGLVLLVAGLAVVLVVLPRVTGSVPLSVLTQSMEPTLPPGTLVVVRPVAPADVRIGDVVTYQLESGRPEVVTHRVVAIDSSSDGTRRFVFRGDANDAVDADPVIPAQIRGEVWYSLPLLGTVNQVVNGSRTWLLPTLAGLLLVYGVVMIVSGTASTVRRRRRRARRRERGVDHVDRGDDRPQQAGTASRAG</sequence>
<organism evidence="9 10">
    <name type="scientific">Curtobacterium salicis</name>
    <dbReference type="NCBI Taxonomy" id="1779862"/>
    <lineage>
        <taxon>Bacteria</taxon>
        <taxon>Bacillati</taxon>
        <taxon>Actinomycetota</taxon>
        <taxon>Actinomycetes</taxon>
        <taxon>Micrococcales</taxon>
        <taxon>Microbacteriaceae</taxon>
        <taxon>Curtobacterium</taxon>
    </lineage>
</organism>
<evidence type="ECO:0000256" key="1">
    <source>
        <dbReference type="ARBA" id="ARBA00004370"/>
    </source>
</evidence>
<dbReference type="Proteomes" id="UP001318300">
    <property type="component" value="Unassembled WGS sequence"/>
</dbReference>
<dbReference type="EMBL" id="JAAOYO010000004">
    <property type="protein sequence ID" value="NII41872.1"/>
    <property type="molecule type" value="Genomic_DNA"/>
</dbReference>
<feature type="domain" description="Peptidase S26" evidence="8">
    <location>
        <begin position="55"/>
        <end position="127"/>
    </location>
</feature>
<dbReference type="PANTHER" id="PTHR10806:SF6">
    <property type="entry name" value="SIGNAL PEPTIDASE COMPLEX CATALYTIC SUBUNIT SEC11"/>
    <property type="match status" value="1"/>
</dbReference>
<comment type="subcellular location">
    <subcellularLocation>
        <location evidence="1">Membrane</location>
    </subcellularLocation>
</comment>
<keyword evidence="3 7" id="KW-1133">Transmembrane helix</keyword>
<feature type="compositionally biased region" description="Basic residues" evidence="6">
    <location>
        <begin position="12"/>
        <end position="26"/>
    </location>
</feature>
<dbReference type="InterPro" id="IPR036286">
    <property type="entry name" value="LexA/Signal_pep-like_sf"/>
</dbReference>
<evidence type="ECO:0000256" key="7">
    <source>
        <dbReference type="SAM" id="Phobius"/>
    </source>
</evidence>
<reference evidence="9 10" key="1">
    <citation type="submission" date="2020-03" db="EMBL/GenBank/DDBJ databases">
        <title>Above-ground endophytic microbial communities from plants in different locations in the United States.</title>
        <authorList>
            <person name="Frank C."/>
        </authorList>
    </citation>
    <scope>NUCLEOTIDE SEQUENCE [LARGE SCALE GENOMIC DNA]</scope>
    <source>
        <strain evidence="9 10">WW7</strain>
    </source>
</reference>
<dbReference type="InterPro" id="IPR019533">
    <property type="entry name" value="Peptidase_S26"/>
</dbReference>
<dbReference type="PANTHER" id="PTHR10806">
    <property type="entry name" value="SIGNAL PEPTIDASE COMPLEX CATALYTIC SUBUNIT SEC11"/>
    <property type="match status" value="1"/>
</dbReference>
<dbReference type="NCBIfam" id="TIGR02228">
    <property type="entry name" value="sigpep_I_arch"/>
    <property type="match status" value="1"/>
</dbReference>
<comment type="caution">
    <text evidence="9">The sequence shown here is derived from an EMBL/GenBank/DDBJ whole genome shotgun (WGS) entry which is preliminary data.</text>
</comment>
<evidence type="ECO:0000256" key="5">
    <source>
        <dbReference type="NCBIfam" id="TIGR02228"/>
    </source>
</evidence>
<evidence type="ECO:0000313" key="9">
    <source>
        <dbReference type="EMBL" id="NII41872.1"/>
    </source>
</evidence>
<evidence type="ECO:0000256" key="2">
    <source>
        <dbReference type="ARBA" id="ARBA00022692"/>
    </source>
</evidence>
<dbReference type="Pfam" id="PF10502">
    <property type="entry name" value="Peptidase_S26"/>
    <property type="match status" value="1"/>
</dbReference>
<evidence type="ECO:0000256" key="6">
    <source>
        <dbReference type="SAM" id="MobiDB-lite"/>
    </source>
</evidence>
<keyword evidence="2 7" id="KW-0812">Transmembrane</keyword>
<dbReference type="RefSeq" id="WP_166780913.1">
    <property type="nucleotide sequence ID" value="NZ_JAAOYO010000004.1"/>
</dbReference>
<evidence type="ECO:0000259" key="8">
    <source>
        <dbReference type="Pfam" id="PF10502"/>
    </source>
</evidence>
<dbReference type="SUPFAM" id="SSF51306">
    <property type="entry name" value="LexA/Signal peptidase"/>
    <property type="match status" value="1"/>
</dbReference>
<protein>
    <recommendedName>
        <fullName evidence="5">Signal peptidase I</fullName>
        <ecNumber evidence="5">3.4.21.89</ecNumber>
    </recommendedName>
</protein>
<feature type="transmembrane region" description="Helical" evidence="7">
    <location>
        <begin position="181"/>
        <end position="206"/>
    </location>
</feature>
<evidence type="ECO:0000256" key="3">
    <source>
        <dbReference type="ARBA" id="ARBA00022989"/>
    </source>
</evidence>
<accession>A0ABX0T8P5</accession>
<keyword evidence="9" id="KW-0378">Hydrolase</keyword>
<dbReference type="CDD" id="cd06530">
    <property type="entry name" value="S26_SPase_I"/>
    <property type="match status" value="1"/>
</dbReference>
<keyword evidence="4 7" id="KW-0472">Membrane</keyword>
<evidence type="ECO:0000256" key="4">
    <source>
        <dbReference type="ARBA" id="ARBA00023136"/>
    </source>
</evidence>
<gene>
    <name evidence="9" type="ORF">E9228_002530</name>
</gene>
<feature type="region of interest" description="Disordered" evidence="6">
    <location>
        <begin position="1"/>
        <end position="32"/>
    </location>
</feature>
<proteinExistence type="predicted"/>
<feature type="region of interest" description="Disordered" evidence="6">
    <location>
        <begin position="209"/>
        <end position="240"/>
    </location>
</feature>
<evidence type="ECO:0000313" key="10">
    <source>
        <dbReference type="Proteomes" id="UP001318300"/>
    </source>
</evidence>